<comment type="caution">
    <text evidence="9">The sequence shown here is derived from an EMBL/GenBank/DDBJ whole genome shotgun (WGS) entry which is preliminary data.</text>
</comment>
<dbReference type="PANTHER" id="PTHR43163:SF7">
    <property type="entry name" value="DIPEPTIDE-TRANSPORT INTEGRAL MEMBRANE PROTEIN ABC TRANSPORTER DPPB-RELATED"/>
    <property type="match status" value="1"/>
</dbReference>
<dbReference type="AlphaFoldDB" id="A0A4R4WY77"/>
<feature type="transmembrane region" description="Helical" evidence="7">
    <location>
        <begin position="98"/>
        <end position="120"/>
    </location>
</feature>
<keyword evidence="3" id="KW-1003">Cell membrane</keyword>
<sequence>MTGYVIRRLVGMVPVVLGTTLLIFAAVYALPGDPIKALAGPGRVLSPSVEDALRERFHLDQPLWSQYGHYLGGLVRGDLGIDLQGQEVSALVARAWPYTLQLGLTAWAIMAVVGISLGTFAGMRQGGTVDWVVLTGTTVVVGVPYFVVAYVAQILLGVNLGWFPTSGVREGWPASYLLPAAVLALFGIPELVRLTRASIIENRYADYVDTAIAKGLPHRMIVVRHILRNSLVPVVSVLGLSLGYMVSGTVLIEGIFNIPGLGYVVFNGISQQNGPVVVGVCSLLVLVYLMINLLVDIVYGLLDPRISLAGRR</sequence>
<dbReference type="RefSeq" id="WP_132321995.1">
    <property type="nucleotide sequence ID" value="NZ_SMKR01000080.1"/>
</dbReference>
<dbReference type="EMBL" id="SMKR01000080">
    <property type="protein sequence ID" value="TDD22642.1"/>
    <property type="molecule type" value="Genomic_DNA"/>
</dbReference>
<dbReference type="Gene3D" id="1.10.3720.10">
    <property type="entry name" value="MetI-like"/>
    <property type="match status" value="1"/>
</dbReference>
<evidence type="ECO:0000256" key="4">
    <source>
        <dbReference type="ARBA" id="ARBA00022692"/>
    </source>
</evidence>
<evidence type="ECO:0000256" key="3">
    <source>
        <dbReference type="ARBA" id="ARBA00022475"/>
    </source>
</evidence>
<dbReference type="InterPro" id="IPR000515">
    <property type="entry name" value="MetI-like"/>
</dbReference>
<comment type="similarity">
    <text evidence="7">Belongs to the binding-protein-dependent transport system permease family.</text>
</comment>
<dbReference type="Pfam" id="PF00528">
    <property type="entry name" value="BPD_transp_1"/>
    <property type="match status" value="1"/>
</dbReference>
<evidence type="ECO:0000256" key="5">
    <source>
        <dbReference type="ARBA" id="ARBA00022989"/>
    </source>
</evidence>
<keyword evidence="5 7" id="KW-1133">Transmembrane helix</keyword>
<keyword evidence="2 7" id="KW-0813">Transport</keyword>
<feature type="transmembrane region" description="Helical" evidence="7">
    <location>
        <begin position="276"/>
        <end position="302"/>
    </location>
</feature>
<protein>
    <submittedName>
        <fullName evidence="9">ABC transporter permease</fullName>
    </submittedName>
</protein>
<dbReference type="GO" id="GO:0055085">
    <property type="term" value="P:transmembrane transport"/>
    <property type="evidence" value="ECO:0007669"/>
    <property type="project" value="InterPro"/>
</dbReference>
<gene>
    <name evidence="9" type="ORF">E1218_19080</name>
</gene>
<dbReference type="PROSITE" id="PS50928">
    <property type="entry name" value="ABC_TM1"/>
    <property type="match status" value="1"/>
</dbReference>
<evidence type="ECO:0000256" key="2">
    <source>
        <dbReference type="ARBA" id="ARBA00022448"/>
    </source>
</evidence>
<name>A0A4R4WY77_9ACTN</name>
<comment type="subcellular location">
    <subcellularLocation>
        <location evidence="1 7">Cell membrane</location>
        <topology evidence="1 7">Multi-pass membrane protein</topology>
    </subcellularLocation>
</comment>
<dbReference type="InterPro" id="IPR045621">
    <property type="entry name" value="BPD_transp_1_N"/>
</dbReference>
<keyword evidence="6 7" id="KW-0472">Membrane</keyword>
<dbReference type="Pfam" id="PF19300">
    <property type="entry name" value="BPD_transp_1_N"/>
    <property type="match status" value="1"/>
</dbReference>
<dbReference type="SUPFAM" id="SSF161098">
    <property type="entry name" value="MetI-like"/>
    <property type="match status" value="1"/>
</dbReference>
<dbReference type="Proteomes" id="UP000295172">
    <property type="component" value="Unassembled WGS sequence"/>
</dbReference>
<feature type="transmembrane region" description="Helical" evidence="7">
    <location>
        <begin position="9"/>
        <end position="30"/>
    </location>
</feature>
<keyword evidence="4 7" id="KW-0812">Transmembrane</keyword>
<reference evidence="9 10" key="1">
    <citation type="submission" date="2019-02" db="EMBL/GenBank/DDBJ databases">
        <title>Draft genome sequences of novel Actinobacteria.</title>
        <authorList>
            <person name="Sahin N."/>
            <person name="Ay H."/>
            <person name="Saygin H."/>
        </authorList>
    </citation>
    <scope>NUCLEOTIDE SEQUENCE [LARGE SCALE GENOMIC DNA]</scope>
    <source>
        <strain evidence="9 10">16K104</strain>
    </source>
</reference>
<feature type="transmembrane region" description="Helical" evidence="7">
    <location>
        <begin position="176"/>
        <end position="194"/>
    </location>
</feature>
<evidence type="ECO:0000313" key="9">
    <source>
        <dbReference type="EMBL" id="TDD22642.1"/>
    </source>
</evidence>
<accession>A0A4R4WY77</accession>
<dbReference type="OrthoDB" id="147688at2"/>
<dbReference type="PANTHER" id="PTHR43163">
    <property type="entry name" value="DIPEPTIDE TRANSPORT SYSTEM PERMEASE PROTEIN DPPB-RELATED"/>
    <property type="match status" value="1"/>
</dbReference>
<keyword evidence="10" id="KW-1185">Reference proteome</keyword>
<dbReference type="InterPro" id="IPR035906">
    <property type="entry name" value="MetI-like_sf"/>
</dbReference>
<proteinExistence type="inferred from homology"/>
<evidence type="ECO:0000259" key="8">
    <source>
        <dbReference type="PROSITE" id="PS50928"/>
    </source>
</evidence>
<dbReference type="GO" id="GO:0005886">
    <property type="term" value="C:plasma membrane"/>
    <property type="evidence" value="ECO:0007669"/>
    <property type="project" value="UniProtKB-SubCell"/>
</dbReference>
<feature type="transmembrane region" description="Helical" evidence="7">
    <location>
        <begin position="132"/>
        <end position="156"/>
    </location>
</feature>
<feature type="domain" description="ABC transmembrane type-1" evidence="8">
    <location>
        <begin position="96"/>
        <end position="299"/>
    </location>
</feature>
<feature type="transmembrane region" description="Helical" evidence="7">
    <location>
        <begin position="231"/>
        <end position="256"/>
    </location>
</feature>
<evidence type="ECO:0000313" key="10">
    <source>
        <dbReference type="Proteomes" id="UP000295172"/>
    </source>
</evidence>
<organism evidence="9 10">
    <name type="scientific">Kribbella turkmenica</name>
    <dbReference type="NCBI Taxonomy" id="2530375"/>
    <lineage>
        <taxon>Bacteria</taxon>
        <taxon>Bacillati</taxon>
        <taxon>Actinomycetota</taxon>
        <taxon>Actinomycetes</taxon>
        <taxon>Propionibacteriales</taxon>
        <taxon>Kribbellaceae</taxon>
        <taxon>Kribbella</taxon>
    </lineage>
</organism>
<evidence type="ECO:0000256" key="7">
    <source>
        <dbReference type="RuleBase" id="RU363032"/>
    </source>
</evidence>
<dbReference type="CDD" id="cd06261">
    <property type="entry name" value="TM_PBP2"/>
    <property type="match status" value="1"/>
</dbReference>
<evidence type="ECO:0000256" key="1">
    <source>
        <dbReference type="ARBA" id="ARBA00004651"/>
    </source>
</evidence>
<evidence type="ECO:0000256" key="6">
    <source>
        <dbReference type="ARBA" id="ARBA00023136"/>
    </source>
</evidence>